<dbReference type="RefSeq" id="WP_311657841.1">
    <property type="nucleotide sequence ID" value="NZ_JAVRHY010000004.1"/>
</dbReference>
<name>A0ABU3B611_9GAMM</name>
<organism evidence="2 3">
    <name type="scientific">Spectribacter acetivorans</name>
    <dbReference type="NCBI Taxonomy" id="3075603"/>
    <lineage>
        <taxon>Bacteria</taxon>
        <taxon>Pseudomonadati</taxon>
        <taxon>Pseudomonadota</taxon>
        <taxon>Gammaproteobacteria</taxon>
        <taxon>Salinisphaerales</taxon>
        <taxon>Salinisphaeraceae</taxon>
        <taxon>Spectribacter</taxon>
    </lineage>
</organism>
<protein>
    <submittedName>
        <fullName evidence="2">Uncharacterized protein</fullName>
    </submittedName>
</protein>
<accession>A0ABU3B611</accession>
<comment type="caution">
    <text evidence="2">The sequence shown here is derived from an EMBL/GenBank/DDBJ whole genome shotgun (WGS) entry which is preliminary data.</text>
</comment>
<dbReference type="EMBL" id="JAVRHY010000004">
    <property type="protein sequence ID" value="MDT0617889.1"/>
    <property type="molecule type" value="Genomic_DNA"/>
</dbReference>
<reference evidence="2 3" key="1">
    <citation type="submission" date="2023-09" db="EMBL/GenBank/DDBJ databases">
        <authorList>
            <person name="Rey-Velasco X."/>
        </authorList>
    </citation>
    <scope>NUCLEOTIDE SEQUENCE [LARGE SCALE GENOMIC DNA]</scope>
    <source>
        <strain evidence="2 3">P385</strain>
    </source>
</reference>
<dbReference type="Proteomes" id="UP001259982">
    <property type="component" value="Unassembled WGS sequence"/>
</dbReference>
<gene>
    <name evidence="2" type="ORF">RM531_05350</name>
</gene>
<sequence length="60" mass="6747">MRADNPPGPGKQKSAVSPARPRREIIERRIKARVANIPNNVHLVDELLADRRAALNRELV</sequence>
<evidence type="ECO:0000313" key="2">
    <source>
        <dbReference type="EMBL" id="MDT0617889.1"/>
    </source>
</evidence>
<evidence type="ECO:0000256" key="1">
    <source>
        <dbReference type="SAM" id="MobiDB-lite"/>
    </source>
</evidence>
<keyword evidence="3" id="KW-1185">Reference proteome</keyword>
<feature type="region of interest" description="Disordered" evidence="1">
    <location>
        <begin position="1"/>
        <end position="23"/>
    </location>
</feature>
<evidence type="ECO:0000313" key="3">
    <source>
        <dbReference type="Proteomes" id="UP001259982"/>
    </source>
</evidence>
<proteinExistence type="predicted"/>